<evidence type="ECO:0000313" key="28">
    <source>
        <dbReference type="EMBL" id="WTM06413.1"/>
    </source>
</evidence>
<evidence type="ECO:0000256" key="16">
    <source>
        <dbReference type="ARBA" id="ARBA00023157"/>
    </source>
</evidence>
<dbReference type="InterPro" id="IPR029787">
    <property type="entry name" value="Nucleotide_cyclase"/>
</dbReference>
<dbReference type="SMART" id="SM00044">
    <property type="entry name" value="CYCc"/>
    <property type="match status" value="1"/>
</dbReference>
<keyword evidence="21 23" id="KW-0141">cGMP biosynthesis</keyword>
<dbReference type="Gene3D" id="1.20.120.350">
    <property type="entry name" value="Voltage-gated potassium channels. Chain C"/>
    <property type="match status" value="4"/>
</dbReference>
<evidence type="ECO:0000259" key="27">
    <source>
        <dbReference type="PROSITE" id="PS50125"/>
    </source>
</evidence>
<dbReference type="InterPro" id="IPR043203">
    <property type="entry name" value="VGCC_Ca_Na"/>
</dbReference>
<dbReference type="SMART" id="SM00220">
    <property type="entry name" value="S_TKc"/>
    <property type="match status" value="1"/>
</dbReference>
<dbReference type="GO" id="GO:0035556">
    <property type="term" value="P:intracellular signal transduction"/>
    <property type="evidence" value="ECO:0007669"/>
    <property type="project" value="InterPro"/>
</dbReference>
<keyword evidence="16" id="KW-1015">Disulfide bond</keyword>
<evidence type="ECO:0000256" key="9">
    <source>
        <dbReference type="ARBA" id="ARBA00022737"/>
    </source>
</evidence>
<dbReference type="Pfam" id="PF00520">
    <property type="entry name" value="Ion_trans"/>
    <property type="match status" value="5"/>
</dbReference>
<keyword evidence="12 24" id="KW-1133">Transmembrane helix</keyword>
<dbReference type="FunFam" id="1.10.287.70:FF:000046">
    <property type="entry name" value="Sodium channel protein"/>
    <property type="match status" value="1"/>
</dbReference>
<feature type="transmembrane region" description="Helical" evidence="24">
    <location>
        <begin position="1609"/>
        <end position="1627"/>
    </location>
</feature>
<gene>
    <name evidence="28" type="primary">VGSC</name>
</gene>
<dbReference type="PROSITE" id="PS00108">
    <property type="entry name" value="PROTEIN_KINASE_ST"/>
    <property type="match status" value="1"/>
</dbReference>
<dbReference type="InterPro" id="IPR058542">
    <property type="entry name" value="IQ_SCN5A_C"/>
</dbReference>
<dbReference type="PANTHER" id="PTHR10037:SF288">
    <property type="entry name" value="SODIUM CHANNEL PROTEIN PARA"/>
    <property type="match status" value="1"/>
</dbReference>
<keyword evidence="7 24" id="KW-0812">Transmembrane</keyword>
<feature type="domain" description="Guanylate cyclase" evidence="27">
    <location>
        <begin position="3085"/>
        <end position="3222"/>
    </location>
</feature>
<keyword evidence="19 24" id="KW-0739">Sodium transport</keyword>
<dbReference type="SUPFAM" id="SSF56112">
    <property type="entry name" value="Protein kinase-like (PK-like)"/>
    <property type="match status" value="1"/>
</dbReference>
<keyword evidence="18" id="KW-0325">Glycoprotein</keyword>
<feature type="transmembrane region" description="Helical" evidence="24">
    <location>
        <begin position="132"/>
        <end position="151"/>
    </location>
</feature>
<feature type="transmembrane region" description="Helical" evidence="24">
    <location>
        <begin position="381"/>
        <end position="407"/>
    </location>
</feature>
<feature type="transmembrane region" description="Helical" evidence="24">
    <location>
        <begin position="1403"/>
        <end position="1429"/>
    </location>
</feature>
<dbReference type="InterPro" id="IPR001245">
    <property type="entry name" value="Ser-Thr/Tyr_kinase_cat_dom"/>
</dbReference>
<evidence type="ECO:0000256" key="5">
    <source>
        <dbReference type="ARBA" id="ARBA00022475"/>
    </source>
</evidence>
<evidence type="ECO:0000259" key="26">
    <source>
        <dbReference type="PROSITE" id="PS50011"/>
    </source>
</evidence>
<dbReference type="PROSITE" id="PS00452">
    <property type="entry name" value="GUANYLATE_CYCLASE_1"/>
    <property type="match status" value="1"/>
</dbReference>
<comment type="caution">
    <text evidence="24">Lacks conserved residue(s) required for the propagation of feature annotation.</text>
</comment>
<dbReference type="GO" id="GO:0019228">
    <property type="term" value="P:neuronal action potential"/>
    <property type="evidence" value="ECO:0007669"/>
    <property type="project" value="TreeGrafter"/>
</dbReference>
<feature type="transmembrane region" description="Helical" evidence="24">
    <location>
        <begin position="1670"/>
        <end position="1689"/>
    </location>
</feature>
<feature type="coiled-coil region" evidence="25">
    <location>
        <begin position="407"/>
        <end position="441"/>
    </location>
</feature>
<keyword evidence="14" id="KW-0342">GTP-binding</keyword>
<dbReference type="GO" id="GO:0005525">
    <property type="term" value="F:GTP binding"/>
    <property type="evidence" value="ECO:0007669"/>
    <property type="project" value="UniProtKB-KW"/>
</dbReference>
<feature type="transmembrane region" description="Helical" evidence="24">
    <location>
        <begin position="254"/>
        <end position="277"/>
    </location>
</feature>
<dbReference type="SUPFAM" id="SSF55073">
    <property type="entry name" value="Nucleotide cyclase"/>
    <property type="match status" value="1"/>
</dbReference>
<dbReference type="FunFam" id="1.20.120.350:FF:000022">
    <property type="entry name" value="Sodium channel protein"/>
    <property type="match status" value="1"/>
</dbReference>
<feature type="transmembrane region" description="Helical" evidence="24">
    <location>
        <begin position="1828"/>
        <end position="1852"/>
    </location>
</feature>
<evidence type="ECO:0000256" key="14">
    <source>
        <dbReference type="ARBA" id="ARBA00023134"/>
    </source>
</evidence>
<keyword evidence="25" id="KW-0175">Coiled coil</keyword>
<dbReference type="Gene3D" id="1.10.238.10">
    <property type="entry name" value="EF-hand"/>
    <property type="match status" value="1"/>
</dbReference>
<evidence type="ECO:0000256" key="7">
    <source>
        <dbReference type="ARBA" id="ARBA00022692"/>
    </source>
</evidence>
<dbReference type="EMBL" id="PP191252">
    <property type="protein sequence ID" value="WTM06413.1"/>
    <property type="molecule type" value="mRNA"/>
</dbReference>
<feature type="transmembrane region" description="Helical" evidence="24">
    <location>
        <begin position="1520"/>
        <end position="1546"/>
    </location>
</feature>
<keyword evidence="24 28" id="KW-0407">Ion channel</keyword>
<evidence type="ECO:0000256" key="2">
    <source>
        <dbReference type="ARBA" id="ARBA00004651"/>
    </source>
</evidence>
<dbReference type="Pfam" id="PF07714">
    <property type="entry name" value="PK_Tyr_Ser-Thr"/>
    <property type="match status" value="1"/>
</dbReference>
<keyword evidence="11 24" id="KW-0851">Voltage-gated channel</keyword>
<evidence type="ECO:0000256" key="6">
    <source>
        <dbReference type="ARBA" id="ARBA00022495"/>
    </source>
</evidence>
<dbReference type="PANTHER" id="PTHR10037">
    <property type="entry name" value="VOLTAGE-GATED CATION CHANNEL CALCIUM AND SODIUM"/>
    <property type="match status" value="1"/>
</dbReference>
<dbReference type="InterPro" id="IPR001696">
    <property type="entry name" value="Na_channel_asu"/>
</dbReference>
<evidence type="ECO:0000256" key="21">
    <source>
        <dbReference type="ARBA" id="ARBA00023293"/>
    </source>
</evidence>
<evidence type="ECO:0000256" key="25">
    <source>
        <dbReference type="SAM" id="Coils"/>
    </source>
</evidence>
<keyword evidence="17" id="KW-0675">Receptor</keyword>
<keyword evidence="13 24" id="KW-0915">Sodium</keyword>
<dbReference type="Gene3D" id="1.10.510.10">
    <property type="entry name" value="Transferase(Phosphotransferase) domain 1"/>
    <property type="match status" value="2"/>
</dbReference>
<feature type="transmembrane region" description="Helical" evidence="24">
    <location>
        <begin position="899"/>
        <end position="920"/>
    </location>
</feature>
<feature type="transmembrane region" description="Helical" evidence="24">
    <location>
        <begin position="2471"/>
        <end position="2492"/>
    </location>
</feature>
<evidence type="ECO:0000256" key="8">
    <source>
        <dbReference type="ARBA" id="ARBA00022729"/>
    </source>
</evidence>
<accession>A0AAN0LJ60</accession>
<dbReference type="InterPro" id="IPR001828">
    <property type="entry name" value="ANF_lig-bd_rcpt"/>
</dbReference>
<comment type="similarity">
    <text evidence="22">Belongs to the adenylyl cyclase class-4/guanylyl cyclase family.</text>
</comment>
<dbReference type="InterPro" id="IPR001054">
    <property type="entry name" value="A/G_cyclase"/>
</dbReference>
<evidence type="ECO:0000256" key="18">
    <source>
        <dbReference type="ARBA" id="ARBA00023180"/>
    </source>
</evidence>
<dbReference type="SUPFAM" id="SSF53822">
    <property type="entry name" value="Periplasmic binding protein-like I"/>
    <property type="match status" value="1"/>
</dbReference>
<keyword evidence="8" id="KW-0732">Signal</keyword>
<dbReference type="InterPro" id="IPR010526">
    <property type="entry name" value="Na_trans_assoc_dom"/>
</dbReference>
<dbReference type="GO" id="GO:0086010">
    <property type="term" value="P:membrane depolarization during action potential"/>
    <property type="evidence" value="ECO:0007669"/>
    <property type="project" value="TreeGrafter"/>
</dbReference>
<keyword evidence="5" id="KW-1003">Cell membrane</keyword>
<feature type="domain" description="Protein kinase" evidence="26">
    <location>
        <begin position="2545"/>
        <end position="3010"/>
    </location>
</feature>
<evidence type="ECO:0000256" key="3">
    <source>
        <dbReference type="ARBA" id="ARBA00022448"/>
    </source>
</evidence>
<dbReference type="InterPro" id="IPR028082">
    <property type="entry name" value="Peripla_BP_I"/>
</dbReference>
<organism evidence="28">
    <name type="scientific">Polyphagotarsonemus latus</name>
    <dbReference type="NCBI Taxonomy" id="1204166"/>
    <lineage>
        <taxon>Eukaryota</taxon>
        <taxon>Metazoa</taxon>
        <taxon>Ecdysozoa</taxon>
        <taxon>Arthropoda</taxon>
        <taxon>Chelicerata</taxon>
        <taxon>Arachnida</taxon>
        <taxon>Acari</taxon>
        <taxon>Acariformes</taxon>
        <taxon>Trombidiformes</taxon>
        <taxon>Prostigmata</taxon>
        <taxon>Eleutherengona</taxon>
        <taxon>Heterostigmata</taxon>
        <taxon>Tarsonemoidea</taxon>
        <taxon>Tarsonemidae</taxon>
        <taxon>Polyphagotarsonemus</taxon>
    </lineage>
</organism>
<dbReference type="Pfam" id="PF01094">
    <property type="entry name" value="ANF_receptor"/>
    <property type="match status" value="1"/>
</dbReference>
<feature type="transmembrane region" description="Helical" evidence="24">
    <location>
        <begin position="814"/>
        <end position="837"/>
    </location>
</feature>
<dbReference type="SUPFAM" id="SSF81324">
    <property type="entry name" value="Voltage-gated potassium channels"/>
    <property type="match status" value="5"/>
</dbReference>
<dbReference type="FunFam" id="1.10.287.70:FF:000047">
    <property type="entry name" value="Sodium channel protein"/>
    <property type="match status" value="1"/>
</dbReference>
<feature type="transmembrane region" description="Helical" evidence="24">
    <location>
        <begin position="1313"/>
        <end position="1333"/>
    </location>
</feature>
<dbReference type="GO" id="GO:0005524">
    <property type="term" value="F:ATP binding"/>
    <property type="evidence" value="ECO:0007669"/>
    <property type="project" value="InterPro"/>
</dbReference>
<dbReference type="Gene3D" id="3.40.50.2300">
    <property type="match status" value="2"/>
</dbReference>
<dbReference type="InterPro" id="IPR011009">
    <property type="entry name" value="Kinase-like_dom_sf"/>
</dbReference>
<dbReference type="GO" id="GO:0001518">
    <property type="term" value="C:voltage-gated sodium channel complex"/>
    <property type="evidence" value="ECO:0007669"/>
    <property type="project" value="UniProtKB-UniRule"/>
</dbReference>
<evidence type="ECO:0000256" key="23">
    <source>
        <dbReference type="RuleBase" id="RU003431"/>
    </source>
</evidence>
<keyword evidence="3 24" id="KW-0813">Transport</keyword>
<evidence type="ECO:0000256" key="24">
    <source>
        <dbReference type="RuleBase" id="RU361132"/>
    </source>
</evidence>
<evidence type="ECO:0000256" key="10">
    <source>
        <dbReference type="ARBA" id="ARBA00022741"/>
    </source>
</evidence>
<dbReference type="Gene3D" id="1.10.287.70">
    <property type="match status" value="4"/>
</dbReference>
<keyword evidence="20 22" id="KW-0456">Lyase</keyword>
<evidence type="ECO:0000256" key="17">
    <source>
        <dbReference type="ARBA" id="ARBA00023170"/>
    </source>
</evidence>
<name>A0AAN0LJ60_9ACAR</name>
<feature type="transmembrane region" description="Helical" evidence="24">
    <location>
        <begin position="1639"/>
        <end position="1658"/>
    </location>
</feature>
<evidence type="ECO:0000256" key="13">
    <source>
        <dbReference type="ARBA" id="ARBA00023053"/>
    </source>
</evidence>
<dbReference type="FunFam" id="1.20.120.350:FF:000004">
    <property type="entry name" value="Sodium channel protein"/>
    <property type="match status" value="1"/>
</dbReference>
<proteinExistence type="evidence at transcript level"/>
<dbReference type="GO" id="GO:0005248">
    <property type="term" value="F:voltage-gated sodium channel activity"/>
    <property type="evidence" value="ECO:0007669"/>
    <property type="project" value="InterPro"/>
</dbReference>
<protein>
    <recommendedName>
        <fullName evidence="23 24">Multifunctional fusion protein</fullName>
    </recommendedName>
    <domain>
        <recommendedName>
            <fullName evidence="23">Guanylate cyclase</fullName>
            <ecNumber evidence="23">4.6.1.2</ecNumber>
        </recommendedName>
    </domain>
    <domain>
        <recommendedName>
            <fullName evidence="24">Sodium channel protein</fullName>
        </recommendedName>
    </domain>
</protein>
<comment type="subcellular location">
    <subcellularLocation>
        <location evidence="2 24">Cell membrane</location>
        <topology evidence="2 24">Multi-pass membrane protein</topology>
    </subcellularLocation>
    <subcellularLocation>
        <location evidence="1">Membrane</location>
        <topology evidence="1">Single-pass type I membrane protein</topology>
    </subcellularLocation>
</comment>
<evidence type="ECO:0000256" key="1">
    <source>
        <dbReference type="ARBA" id="ARBA00004479"/>
    </source>
</evidence>
<sequence length="3287" mass="379531">MSISSSNQCSPLFRPFTRASLTRIQKKITMDQTRKRSEIEQVRHHHVEEKKPIASLEQSLPLPKHYKKIFPPELIATPIEDIDPYYKEIGQTTFMVVSKGRDIFRFSASKSLFLLDPFNPIRRVAIYMLVHPWFNFLVIVTILVNCILMTMKSNETIESTEIIFTTIYTFESCLKVTARGFIFSNFTYLRDPWNWLDFVVIGFAYLTMIFTDLGKLSALRTFRVLRALKTVAIVPGMKTIVGAVIESVKNLKDVIILTCFSLSVFALLGLQIYMGVLTQKCILIPPKNLTDAQWEAWNQDSKHWIKDYTDNYMLCSNSSYGQTCNTNISVCLSGYGSNPDYNYTNFDNFGWALLCAFRLMTQDFWESLYQMVLRTTSPWHLLFFMAAIFLGSIYLVNLILAIVAMSYDDLQKRASEEETAAAEEEAAYQEQNRLNEEEMSNNNQNQPGYLNKINLQRRKSRRTSSIQTMSDISSSITPNESIFAQNYLNDRQIEVITKQPKSRNSSINYLVNLPQQNFDIHSYQSQLPQLEELTSSISENESIELTNNLKISTSSEKYKLLNTSIISFHHNQNTDIHQSSNLDTNNCDNEKISLIGQPSNLEFIIPNVDSENSYFSHSNRLSFSSENDFIKNNWLNENNKTEKDSFCKSDMNDHLSKNQLLNNKIENTFSLYDSNSGNAKIDLKDQISPYDNEKLNNSVPLFDNKNFDNLHIPSENVLLNEDLLDDELLMLMEEEQITLKQQLGSCCLHTVDILCVWDCCWCWVRVQELFALLVFDPFMELFITLCIVINTMFMAMDHDDMDPDFNSVLKNGNLFFTSAFAIEAIMKLVALSPKFYFREGWNIFDFIIVALSLLELGLDGVQGLSVLRSFRLLRVFKLAKSWPTLNLLISIMGKTVGDLGNLTFVLGIIIFIFAVMGMQMFGGNYEKHKDRFPDGTVPRWNFSDFLHSFMIVFRVLCGEWIQSMWDCMLVSGWPCIPFFLGTVVIGYLVVLNLFLALLLSSFGASNLSAPTSDSADTKKLQEAFERFSRANKWIRNKIFAFLKLIKSKTTNQITKTLHKLNRSKELDNRSSENMANNISIDKTCVNKKIRLNFSNLNNKTNFTNNFEKKLNNTFESNSYFEDDNESVDSIDSQIDKINVYKENVNQEEYTQNMKLLDQRSNKKLNLDSNSEICKINNIANNSFLEEESTNDKLETVTADIIISEYPVDCFPETWYEKFDCCMKDTSFWQKWRNIRCKSYIMVEHKYFETLVITLILLSSMTLALEDVHLRERKWLQEILSYVDQFFTIIFFLEMLLKWVAYGFRSYFSNAWCWLDFVIVMVSCINLTVGMMGFNNIPAFKTMRTLRALRPLRALSRLEGMKVSVLNIGASFLNMAKIQAFKTMRTLRALRPLRAMSRMQGMRVVVNALVQAIPSIFNVLLVCLIFWLIFAIMGVQLFVGKFAYCEDPETNHIVDYTIVTNKSDCAAYNMTWTNPMINFDNVLNGYLSLFQVATFKGWIEIMYHAIDSKEKDQQPQSDVNIYMYLYFVFFIIFGSFFTLNLFIGVIIDNFNEQKKKAGGSLEMFMTEDQKKYYNAMKKMSTKKPIKAIPRPRIKIQAVIFDITTNKKFDMIIMLFILMNMVIMALDQFKASEQYNRILESFNLFFIAVFTAECLLKLFALRLYYFKEPWNLFDFVVVILSIIGTILREWMLRVSISPTLLRVVRVVKIGRVLRLVKGARGIRTLLFALAMSLPALFNICLLLFLVMFIYAIFGMSFFMNVKKRYGIDDTFNFGTFFKSFILLFQMCTSAGWDGVLAAIMDDNNCYTDEEMAKLVGDDNLPGNCGNKGIAIAYLISYLIISFLVIINMYIAVILENYSQAKEDVQEGLTDEDYDMFYEIWQKYDPKGTQFIHSSLLSDFLDDLEEPLQIPKPNKYKIVSMDIPICKNDLCYCVEVLDALTKDFFFRKGHVIDEQADIPEILPTKDKFEHISSTLWRQREDYCAIVIQQFYRNYVRKKYLKTDSNESKIVPFQQNHVDLLEEVKIITDNCFLTSFKYGLGKTIAGAIPLAVDYVNENPDILPNHTMNFITADTQKPYSADGLKVMTYFKEQGVVAFIGPEETCISEALLSTAYNLPMIAYKCADRQVSNKEIYRTFSRTLPPSSKISKSLISLLKHFDWKKVVLVINNNPTSQQIKEAFVDLAQNHSIQITQTFYINSPYYSRNNHTIKTIIEKSCHLTRIYVLITESHAAGHFAKFLYEKQKNIFHEYTLISIEDEEAFNPWKKQQYFNSFLNEELNNDLNFTQIRYPFKIMLMLTPSPPTNPNYKTFCDHVLYNAQIPPFKVPLHPKIKPHVPSYAGLAYDAVIIYAKALTKVLEKGGKPTDGDKIMNYIINQSYESILGFTDRIDSNGDAEGNYTLLAFKDDGGMLVHNDNLVYVTLPRMIPVGKFKKVKNSDLPQLFIDREIVWLNGEKPPKDETECGFDNENCKFKPSFLLILICSVMFLIFIVSMVLILRRFRYEQKLESEFWRVDFQEVMVLNLTKKQAFQDVRNAISKFKNESSQFGINVQLNNKFLEGKNGIGFYRGNVVFISKVHKRNVDLTRSVCKELIQLHEMRNENINPFIGVSLEPNNICIFKMYCMRGSLEDILRNEDLNMDTMFIASLVADLIKGLIYLHYTENIAHGDLKSSNCLVDSRWVLQITGFGLDKFRSGEEIVGTKLKKRKTGLLWKSPEVLRKINFEIAENNFNTNLILKTQNLTMKKKADIYSFGIILYEVIGRKGPWGDIINPKELFIDNSFFKNSNYYLNKKKRSLLTTSLVDNKVFFNEEPFIHRSFSDTFSHNHRNSNLELDMNSQSKIENNENAEVSSVCLGLEFNKDSNKEFLKPSNLLPLEINLDPTKVINFSIESSFKHGLKTSSVIPIESPVYFRKNFENSKLSLFSEKNFDLDFNSYQKKKVKAASRKNSEKKTNKNKLSIDDIVDRVKNPENYSNNIFRPDIFALKNCPQYLANCIQLCWNEKPETRPDIKQINNMLAQLQSGLKSNIFDNMIAIMEKHANNLEILVENRTKELLEEKKKTENLLFRMLPKPVAEQLKKGQNVKAEQFDCVTIYFSDIVGFTELAAISTPLQVVTLLNDLYTCFDSIIGNYEVYKVETIGDAYMVVSGLISNSKNCEDISKWNHSVEIAFMALHLKEKIYDFKIKHRPGEQLKLRIGLHSGPVVAGVVGLKMPRYCLFGDTVNVASRMESNSLPLKIHLSENCKKNLDKHGGFLIQERGMTFIKGKGEMRTYWLTGTKNKELSLSNSFKQKKKP</sequence>
<evidence type="ECO:0000256" key="20">
    <source>
        <dbReference type="ARBA" id="ARBA00023239"/>
    </source>
</evidence>
<dbReference type="FunFam" id="1.20.120.350:FF:000026">
    <property type="entry name" value="Sodium channel protein"/>
    <property type="match status" value="1"/>
</dbReference>
<dbReference type="InterPro" id="IPR005821">
    <property type="entry name" value="Ion_trans_dom"/>
</dbReference>
<dbReference type="Pfam" id="PF06512">
    <property type="entry name" value="Na_trans_assoc"/>
    <property type="match status" value="1"/>
</dbReference>
<dbReference type="InterPro" id="IPR027359">
    <property type="entry name" value="Volt_channel_dom_sf"/>
</dbReference>
<evidence type="ECO:0000256" key="19">
    <source>
        <dbReference type="ARBA" id="ARBA00023201"/>
    </source>
</evidence>
<comment type="catalytic activity">
    <reaction evidence="23">
        <text>GTP = 3',5'-cyclic GMP + diphosphate</text>
        <dbReference type="Rhea" id="RHEA:13665"/>
        <dbReference type="ChEBI" id="CHEBI:33019"/>
        <dbReference type="ChEBI" id="CHEBI:37565"/>
        <dbReference type="ChEBI" id="CHEBI:57746"/>
        <dbReference type="EC" id="4.6.1.2"/>
    </reaction>
</comment>
<feature type="transmembrane region" description="Helical" evidence="24">
    <location>
        <begin position="1285"/>
        <end position="1307"/>
    </location>
</feature>
<dbReference type="PROSITE" id="PS50125">
    <property type="entry name" value="GUANYLATE_CYCLASE_2"/>
    <property type="match status" value="1"/>
</dbReference>
<dbReference type="FunFam" id="1.20.120.350:FF:000019">
    <property type="entry name" value="Sodium channel protein"/>
    <property type="match status" value="1"/>
</dbReference>
<keyword evidence="24" id="KW-0406">Ion transport</keyword>
<feature type="transmembrane region" description="Helical" evidence="24">
    <location>
        <begin position="193"/>
        <end position="214"/>
    </location>
</feature>
<evidence type="ECO:0000256" key="22">
    <source>
        <dbReference type="RuleBase" id="RU000405"/>
    </source>
</evidence>
<evidence type="ECO:0000256" key="11">
    <source>
        <dbReference type="ARBA" id="ARBA00022882"/>
    </source>
</evidence>
<keyword evidence="9" id="KW-0677">Repeat</keyword>
<dbReference type="FunFam" id="3.30.70.1230:FF:000004">
    <property type="entry name" value="Guanylate cyclase"/>
    <property type="match status" value="1"/>
</dbReference>
<keyword evidence="15 24" id="KW-0472">Membrane</keyword>
<dbReference type="GO" id="GO:0004672">
    <property type="term" value="F:protein kinase activity"/>
    <property type="evidence" value="ECO:0007669"/>
    <property type="project" value="InterPro"/>
</dbReference>
<dbReference type="InterPro" id="IPR000719">
    <property type="entry name" value="Prot_kinase_dom"/>
</dbReference>
<keyword evidence="4 24" id="KW-0894">Sodium channel</keyword>
<feature type="transmembrane region" description="Helical" evidence="24">
    <location>
        <begin position="1733"/>
        <end position="1756"/>
    </location>
</feature>
<feature type="transmembrane region" description="Helical" evidence="24">
    <location>
        <begin position="978"/>
        <end position="999"/>
    </location>
</feature>
<dbReference type="Gene3D" id="3.30.70.1230">
    <property type="entry name" value="Nucleotide cyclase"/>
    <property type="match status" value="1"/>
</dbReference>
<dbReference type="InterPro" id="IPR018297">
    <property type="entry name" value="A/G_cyclase_CS"/>
</dbReference>
<comment type="function">
    <text evidence="24">Mediates the voltage-dependent sodium ion permeability of excitable membranes. Assuming opened or closed conformations in response to the voltage difference across the membrane, the protein forms a sodium-selective channel through which Na(+) ions may pass in accordance with their electrochemical gradient.</text>
</comment>
<dbReference type="Pfam" id="PF00211">
    <property type="entry name" value="Guanylate_cyc"/>
    <property type="match status" value="1"/>
</dbReference>
<keyword evidence="6" id="KW-0691">RNA editing</keyword>
<dbReference type="CDD" id="cd13433">
    <property type="entry name" value="Na_channel_gate"/>
    <property type="match status" value="1"/>
</dbReference>
<reference evidence="28" key="1">
    <citation type="submission" date="2024-01" db="EMBL/GenBank/DDBJ databases">
        <title>Genome insights into chemosensory and detoxification machineries of broad mite, Polyphagotarsonemus latus (Tarsonemidae: Acari).</title>
        <authorList>
            <person name="Muthugoundar M."/>
            <person name="P J A."/>
            <person name="Augustine N."/>
        </authorList>
    </citation>
    <scope>NUCLEOTIDE SEQUENCE</scope>
</reference>
<dbReference type="InterPro" id="IPR008271">
    <property type="entry name" value="Ser/Thr_kinase_AS"/>
</dbReference>
<dbReference type="Pfam" id="PF24609">
    <property type="entry name" value="IQ_SCN5A_C"/>
    <property type="match status" value="1"/>
</dbReference>
<dbReference type="InterPro" id="IPR044564">
    <property type="entry name" value="Na_chnl_inactivation_gate"/>
</dbReference>
<dbReference type="PROSITE" id="PS50011">
    <property type="entry name" value="PROTEIN_KINASE_DOM"/>
    <property type="match status" value="1"/>
</dbReference>
<dbReference type="CDD" id="cd07302">
    <property type="entry name" value="CHD"/>
    <property type="match status" value="1"/>
</dbReference>
<feature type="transmembrane region" description="Helical" evidence="24">
    <location>
        <begin position="769"/>
        <end position="793"/>
    </location>
</feature>
<evidence type="ECO:0000256" key="15">
    <source>
        <dbReference type="ARBA" id="ARBA00023136"/>
    </source>
</evidence>
<evidence type="ECO:0000256" key="12">
    <source>
        <dbReference type="ARBA" id="ARBA00022989"/>
    </source>
</evidence>
<dbReference type="GO" id="GO:0004383">
    <property type="term" value="F:guanylate cyclase activity"/>
    <property type="evidence" value="ECO:0007669"/>
    <property type="project" value="UniProtKB-EC"/>
</dbReference>
<comment type="similarity">
    <text evidence="24">Belongs to the sodium channel (TC 1.A.1.10) family.</text>
</comment>
<dbReference type="PRINTS" id="PR00170">
    <property type="entry name" value="NACHANNEL"/>
</dbReference>
<dbReference type="EC" id="4.6.1.2" evidence="23"/>
<evidence type="ECO:0000256" key="4">
    <source>
        <dbReference type="ARBA" id="ARBA00022461"/>
    </source>
</evidence>
<keyword evidence="10" id="KW-0547">Nucleotide-binding</keyword>